<evidence type="ECO:0000313" key="1">
    <source>
        <dbReference type="EMBL" id="KAI3710540.1"/>
    </source>
</evidence>
<sequence>MIQTKESPLPTKTLVPKHLPRFSPKHRGTEVEIHAVVSPIIAIIKDKDSRYMGYHQPQQKEFSLDSVRESLIAISYCEPESFSHVTESKIPNGEHNIAVVATQNKVDTVIDELRLKLISIASYSPSMGCPHNNCNGYAEV</sequence>
<reference evidence="1 2" key="2">
    <citation type="journal article" date="2022" name="Mol. Ecol. Resour.">
        <title>The genomes of chicory, endive, great burdock and yacon provide insights into Asteraceae paleo-polyploidization history and plant inulin production.</title>
        <authorList>
            <person name="Fan W."/>
            <person name="Wang S."/>
            <person name="Wang H."/>
            <person name="Wang A."/>
            <person name="Jiang F."/>
            <person name="Liu H."/>
            <person name="Zhao H."/>
            <person name="Xu D."/>
            <person name="Zhang Y."/>
        </authorList>
    </citation>
    <scope>NUCLEOTIDE SEQUENCE [LARGE SCALE GENOMIC DNA]</scope>
    <source>
        <strain evidence="2">cv. Punajuju</strain>
        <tissue evidence="1">Leaves</tissue>
    </source>
</reference>
<dbReference type="Proteomes" id="UP001055811">
    <property type="component" value="Linkage Group LG07"/>
</dbReference>
<accession>A0ACB9AKT5</accession>
<reference evidence="2" key="1">
    <citation type="journal article" date="2022" name="Mol. Ecol. Resour.">
        <title>The genomes of chicory, endive, great burdock and yacon provide insights into Asteraceae palaeo-polyploidization history and plant inulin production.</title>
        <authorList>
            <person name="Fan W."/>
            <person name="Wang S."/>
            <person name="Wang H."/>
            <person name="Wang A."/>
            <person name="Jiang F."/>
            <person name="Liu H."/>
            <person name="Zhao H."/>
            <person name="Xu D."/>
            <person name="Zhang Y."/>
        </authorList>
    </citation>
    <scope>NUCLEOTIDE SEQUENCE [LARGE SCALE GENOMIC DNA]</scope>
    <source>
        <strain evidence="2">cv. Punajuju</strain>
    </source>
</reference>
<organism evidence="1 2">
    <name type="scientific">Cichorium intybus</name>
    <name type="common">Chicory</name>
    <dbReference type="NCBI Taxonomy" id="13427"/>
    <lineage>
        <taxon>Eukaryota</taxon>
        <taxon>Viridiplantae</taxon>
        <taxon>Streptophyta</taxon>
        <taxon>Embryophyta</taxon>
        <taxon>Tracheophyta</taxon>
        <taxon>Spermatophyta</taxon>
        <taxon>Magnoliopsida</taxon>
        <taxon>eudicotyledons</taxon>
        <taxon>Gunneridae</taxon>
        <taxon>Pentapetalae</taxon>
        <taxon>asterids</taxon>
        <taxon>campanulids</taxon>
        <taxon>Asterales</taxon>
        <taxon>Asteraceae</taxon>
        <taxon>Cichorioideae</taxon>
        <taxon>Cichorieae</taxon>
        <taxon>Cichoriinae</taxon>
        <taxon>Cichorium</taxon>
    </lineage>
</organism>
<proteinExistence type="predicted"/>
<protein>
    <submittedName>
        <fullName evidence="1">Uncharacterized protein</fullName>
    </submittedName>
</protein>
<name>A0ACB9AKT5_CICIN</name>
<gene>
    <name evidence="1" type="ORF">L2E82_40323</name>
</gene>
<evidence type="ECO:0000313" key="2">
    <source>
        <dbReference type="Proteomes" id="UP001055811"/>
    </source>
</evidence>
<comment type="caution">
    <text evidence="1">The sequence shown here is derived from an EMBL/GenBank/DDBJ whole genome shotgun (WGS) entry which is preliminary data.</text>
</comment>
<keyword evidence="2" id="KW-1185">Reference proteome</keyword>
<dbReference type="EMBL" id="CM042015">
    <property type="protein sequence ID" value="KAI3710540.1"/>
    <property type="molecule type" value="Genomic_DNA"/>
</dbReference>